<protein>
    <submittedName>
        <fullName evidence="3">Transcription regulator</fullName>
    </submittedName>
</protein>
<keyword evidence="4" id="KW-1185">Reference proteome</keyword>
<dbReference type="PANTHER" id="PTHR13162:SF8">
    <property type="entry name" value="CCR4-NOT TRANSCRIPTION COMPLEX SUBUNIT 1"/>
    <property type="match status" value="1"/>
</dbReference>
<comment type="caution">
    <text evidence="3">The sequence shown here is derived from an EMBL/GenBank/DDBJ whole genome shotgun (WGS) entry which is preliminary data.</text>
</comment>
<gene>
    <name evidence="3" type="ORF">Acr_14g0002540</name>
</gene>
<dbReference type="GO" id="GO:0000932">
    <property type="term" value="C:P-body"/>
    <property type="evidence" value="ECO:0007669"/>
    <property type="project" value="TreeGrafter"/>
</dbReference>
<evidence type="ECO:0000259" key="1">
    <source>
        <dbReference type="Pfam" id="PF12842"/>
    </source>
</evidence>
<dbReference type="InterPro" id="IPR024557">
    <property type="entry name" value="CNOT1_dom_4"/>
</dbReference>
<dbReference type="GO" id="GO:0060090">
    <property type="term" value="F:molecular adaptor activity"/>
    <property type="evidence" value="ECO:0007669"/>
    <property type="project" value="TreeGrafter"/>
</dbReference>
<dbReference type="Pfam" id="PF12842">
    <property type="entry name" value="DUF3819"/>
    <property type="match status" value="1"/>
</dbReference>
<evidence type="ECO:0000259" key="2">
    <source>
        <dbReference type="Pfam" id="PF16415"/>
    </source>
</evidence>
<evidence type="ECO:0000313" key="4">
    <source>
        <dbReference type="Proteomes" id="UP000585474"/>
    </source>
</evidence>
<feature type="domain" description="CCR4-NOT transcription complex subunit 1" evidence="1">
    <location>
        <begin position="318"/>
        <end position="417"/>
    </location>
</feature>
<dbReference type="PANTHER" id="PTHR13162">
    <property type="entry name" value="CCR4-NOT TRANSCRIPTION COMPLEX"/>
    <property type="match status" value="1"/>
</dbReference>
<dbReference type="CDD" id="cd20710">
    <property type="entry name" value="NOT1_connector"/>
    <property type="match status" value="1"/>
</dbReference>
<reference evidence="3 4" key="1">
    <citation type="submission" date="2019-07" db="EMBL/GenBank/DDBJ databases">
        <title>De Novo Assembly of kiwifruit Actinidia rufa.</title>
        <authorList>
            <person name="Sugita-Konishi S."/>
            <person name="Sato K."/>
            <person name="Mori E."/>
            <person name="Abe Y."/>
            <person name="Kisaki G."/>
            <person name="Hamano K."/>
            <person name="Suezawa K."/>
            <person name="Otani M."/>
            <person name="Fukuda T."/>
            <person name="Manabe T."/>
            <person name="Gomi K."/>
            <person name="Tabuchi M."/>
            <person name="Akimitsu K."/>
            <person name="Kataoka I."/>
        </authorList>
    </citation>
    <scope>NUCLEOTIDE SEQUENCE [LARGE SCALE GENOMIC DNA]</scope>
    <source>
        <strain evidence="4">cv. Fuchu</strain>
    </source>
</reference>
<name>A0A7J0FPH8_9ERIC</name>
<dbReference type="InterPro" id="IPR040398">
    <property type="entry name" value="Not1"/>
</dbReference>
<dbReference type="GO" id="GO:0000288">
    <property type="term" value="P:nuclear-transcribed mRNA catabolic process, deadenylation-dependent decay"/>
    <property type="evidence" value="ECO:0007669"/>
    <property type="project" value="TreeGrafter"/>
</dbReference>
<dbReference type="AlphaFoldDB" id="A0A7J0FPH8"/>
<proteinExistence type="predicted"/>
<dbReference type="Proteomes" id="UP000585474">
    <property type="component" value="Unassembled WGS sequence"/>
</dbReference>
<feature type="domain" description="CCR4-NOT transcription complex subunit 1 CAF1-binding" evidence="2">
    <location>
        <begin position="90"/>
        <end position="221"/>
    </location>
</feature>
<sequence length="611" mass="67464">MDFNCYFYRPQVPGSVDTQPAPQISSSIQLQQRHQIHLEETPKVPVSSSNYLKPLTSPSWQPSLISTSDTADIQKASTECSKLVCCLPQLIFRVHLKQLPQQVLLGSDLIKSSSEERSLLKILGSWLGKSTIGRNRVLRGHLLITFLGPSFVLTGLREGLYEFSNPIHLQVKHVHPPNPWTMGILGLLAEIYAMPNLKMNPKFDIEVLFKNLGVDLKDVNSYFPSQGQVELLLEVAKASHAGGHSHILPQYAAPLQLSSGTLMEDEKLAALGLSDQLPPAQGLFQWQSSLAGGCLQLPTPATSYCQPKASCAWLAPTVVPIAMDRAIKEIVPGIVQHNVSLATQTTKELDYAMELDETTRIHNAARLMVASLAHNGYVITATNPYVAQSQVSSGIQLQGLNIANELLEQAVQLTAQSTPDVYSSGLGNTGIHHQPLDIVSKDWNLVQLNFIEHDKKHDVNKKLMKTAFGHWGHWSALETLVTSDAKDADIQGIIVEFPGIILRCISRDEAALAVAQKVIYSDEDRKFNKEITIGLIRSEILNLAEVISELHHLVDALAKLAARPDSPESLQQLAEVARNPASNPEFLLGRRITLDDKLQRKSWYRPQVTLQ</sequence>
<evidence type="ECO:0000313" key="3">
    <source>
        <dbReference type="EMBL" id="GFZ00619.1"/>
    </source>
</evidence>
<dbReference type="Gene3D" id="1.25.40.180">
    <property type="match status" value="1"/>
</dbReference>
<dbReference type="OrthoDB" id="1741967at2759"/>
<dbReference type="EMBL" id="BJWL01000014">
    <property type="protein sequence ID" value="GFZ00619.1"/>
    <property type="molecule type" value="Genomic_DNA"/>
</dbReference>
<dbReference type="GO" id="GO:0030015">
    <property type="term" value="C:CCR4-NOT core complex"/>
    <property type="evidence" value="ECO:0007669"/>
    <property type="project" value="InterPro"/>
</dbReference>
<organism evidence="3 4">
    <name type="scientific">Actinidia rufa</name>
    <dbReference type="NCBI Taxonomy" id="165716"/>
    <lineage>
        <taxon>Eukaryota</taxon>
        <taxon>Viridiplantae</taxon>
        <taxon>Streptophyta</taxon>
        <taxon>Embryophyta</taxon>
        <taxon>Tracheophyta</taxon>
        <taxon>Spermatophyta</taxon>
        <taxon>Magnoliopsida</taxon>
        <taxon>eudicotyledons</taxon>
        <taxon>Gunneridae</taxon>
        <taxon>Pentapetalae</taxon>
        <taxon>asterids</taxon>
        <taxon>Ericales</taxon>
        <taxon>Actinidiaceae</taxon>
        <taxon>Actinidia</taxon>
    </lineage>
</organism>
<dbReference type="InterPro" id="IPR032191">
    <property type="entry name" value="CNOT1_CAF1_bind"/>
</dbReference>
<dbReference type="GO" id="GO:0017148">
    <property type="term" value="P:negative regulation of translation"/>
    <property type="evidence" value="ECO:0007669"/>
    <property type="project" value="InterPro"/>
</dbReference>
<dbReference type="Pfam" id="PF16415">
    <property type="entry name" value="CNOT1_CAF1_bind"/>
    <property type="match status" value="1"/>
</dbReference>
<accession>A0A7J0FPH8</accession>